<dbReference type="Pfam" id="PF00664">
    <property type="entry name" value="ABC_membrane"/>
    <property type="match status" value="2"/>
</dbReference>
<feature type="transmembrane region" description="Helical" evidence="10">
    <location>
        <begin position="1042"/>
        <end position="1060"/>
    </location>
</feature>
<dbReference type="InterPro" id="IPR027417">
    <property type="entry name" value="P-loop_NTPase"/>
</dbReference>
<sequence length="1500" mass="160716">MEKTPAHNGRPNTSPISSSSSSNRTATLLLSSPLPTSHLPPTIRAVPPTPPAPTAGASINPGYLVGKPSYASIQTVTEPSLPASAAISQKPSYASLASTKGLVGAAAPISGATGSGTGTGTGAARTALTDVPESPRSPSSLKKLGNIFKGPQSPGVSSGGAQSAAGGAGTTQPAASPAPAAKPAPAPVASAAAGGKVNEKAAVKPEKPKKPPTKFDGYKKRFFTFWKLFTFTSTRDRVRLAFTILAAMAAGAIMPMSSIVFGRLVTAATSYNPTTTAASHREQFNKEVRECVLYMLYLFIGKFVLSYCAMLGFRMTSLRISANLRLSYLSTILPQPISLLDALPPGRMTAILTNTANTVQLGIGEKLGSLVTSLSLVVAALAIAFSHSWKLTLVSASGLVVIAVTYACAVPLMIGRMKSVEESDMAAAAVAGEALGSVRMVAACGAEEKMARRYAGWVRESRRRGAGMGKVVAVQQGVVFFTIYATYALTFYFAIKIVLMCTMLIIASVSGLAAPISAAIRSSIAATALFNGIDIPKPDLKGKKDPEVSATGDIVLTNVNFTYPARHDSKVLIMVNLKIPAGKTTAIVGPSGSGKSTIVGLIERWYELDGDWKTNMKTYWFRNGKITCGGVDLKDMDIRWWRSQIGLVQQEPFLFNDTIQKNIEYGLVGTVWEHESEDIKLSLVKKACREAFADEFISRLPDGLQTNVGDSGIKLSGGQRQRLAIARALIRQPKILILDEATSAIDVRSEQIVQEALDRASRGRTTITIAHRLSTVRRADNIVVLAKGKVVQQGTHDQLMAQPGGAYWKLATAQKMNLGDEEGEDGEDKYRWVRSLERVSLAEMLILGDKHKNLDLMESDGTTTSGETKDGVEDYVPKGFFGSFGTLIVEQGRKWPWYMALLFGALVAGGKFKHSQIPSPRSTGNTNHATSTIACTPIQAFLFAKALSGFYLWGEALRRHVNFWCTMFTALAGAVGIGYFILGGSATALAFKITATYRKEYFKNIISKPISFFDDEANTPGALTALIATDPTQLQQLLGTNMGFALISVLAVTGCIILSFCFGWKLALAALGGSLPLVLAAGFFRIRYESNFDRSNKTVFGESARFSTEAIGAARTVTAFTMEEGILDKYEGLLNAHLDKAWKRAKYSTLVFAASDGMPLLCMAFMLWYGGKLLAEGEYTTFQYLVVYIAVVQGGMAAGQWLSFAPNIAQATAAANRILASRYPGQAHDGKSARDDEADDKAFEAGEGGESQRGASIEFSNVWFRYPTREAPVLNGLNLTIKEGQFAAIVGASGTGKTSIISLLERFYTVNAGAIYLNNTDISTLPASTYRRHISLVAQESALFSGTIRENILAGIPDPSSVSDAALHKVCASVEMHDFIISLPEGYETRVGNKGILLSGGQRQRIAIARALVREPRLLLLDEATASLDSEVERAIQKVFERMKGARTMVVVAHRLATVQNADVIFVLGDGVVLEKGTHAELLAKRGAYHRMCIAQALDR</sequence>
<dbReference type="FunFam" id="3.40.50.300:FF:000913">
    <property type="entry name" value="ABC multidrug transporter SitT"/>
    <property type="match status" value="1"/>
</dbReference>
<feature type="compositionally biased region" description="Low complexity" evidence="9">
    <location>
        <begin position="13"/>
        <end position="46"/>
    </location>
</feature>
<evidence type="ECO:0000256" key="1">
    <source>
        <dbReference type="ARBA" id="ARBA00004141"/>
    </source>
</evidence>
<feature type="transmembrane region" description="Helical" evidence="10">
    <location>
        <begin position="391"/>
        <end position="414"/>
    </location>
</feature>
<feature type="transmembrane region" description="Helical" evidence="10">
    <location>
        <begin position="1150"/>
        <end position="1170"/>
    </location>
</feature>
<feature type="transmembrane region" description="Helical" evidence="10">
    <location>
        <begin position="240"/>
        <end position="261"/>
    </location>
</feature>
<evidence type="ECO:0000256" key="9">
    <source>
        <dbReference type="SAM" id="MobiDB-lite"/>
    </source>
</evidence>
<dbReference type="Gene3D" id="3.40.50.300">
    <property type="entry name" value="P-loop containing nucleotide triphosphate hydrolases"/>
    <property type="match status" value="2"/>
</dbReference>
<evidence type="ECO:0000256" key="5">
    <source>
        <dbReference type="ARBA" id="ARBA00022741"/>
    </source>
</evidence>
<dbReference type="CDD" id="cd18578">
    <property type="entry name" value="ABC_6TM_Pgp_ABCB1_D2_like"/>
    <property type="match status" value="1"/>
</dbReference>
<feature type="transmembrane region" description="Helical" evidence="10">
    <location>
        <begin position="1182"/>
        <end position="1202"/>
    </location>
</feature>
<keyword evidence="6" id="KW-0067">ATP-binding</keyword>
<comment type="caution">
    <text evidence="13">The sequence shown here is derived from an EMBL/GenBank/DDBJ whole genome shotgun (WGS) entry which is preliminary data.</text>
</comment>
<keyword evidence="8 10" id="KW-0472">Membrane</keyword>
<evidence type="ECO:0000256" key="4">
    <source>
        <dbReference type="ARBA" id="ARBA00022692"/>
    </source>
</evidence>
<dbReference type="PANTHER" id="PTHR43394:SF27">
    <property type="entry name" value="ATP-DEPENDENT TRANSLOCASE ABCB1-LIKE"/>
    <property type="match status" value="1"/>
</dbReference>
<dbReference type="CDD" id="cd03249">
    <property type="entry name" value="ABC_MTABC3_MDL1_MDL2"/>
    <property type="match status" value="1"/>
</dbReference>
<evidence type="ECO:0000259" key="11">
    <source>
        <dbReference type="PROSITE" id="PS50893"/>
    </source>
</evidence>
<reference evidence="13 14" key="1">
    <citation type="journal article" date="2017" name="G3 (Bethesda)">
        <title>First Draft Genome Sequence of the Pathogenic Fungus Lomentospora prolificans (Formerly Scedosporium prolificans).</title>
        <authorList>
            <person name="Luo R."/>
            <person name="Zimin A."/>
            <person name="Workman R."/>
            <person name="Fan Y."/>
            <person name="Pertea G."/>
            <person name="Grossman N."/>
            <person name="Wear M.P."/>
            <person name="Jia B."/>
            <person name="Miller H."/>
            <person name="Casadevall A."/>
            <person name="Timp W."/>
            <person name="Zhang S.X."/>
            <person name="Salzberg S.L."/>
        </authorList>
    </citation>
    <scope>NUCLEOTIDE SEQUENCE [LARGE SCALE GENOMIC DNA]</scope>
    <source>
        <strain evidence="13 14">JHH-5317</strain>
    </source>
</reference>
<dbReference type="PROSITE" id="PS50893">
    <property type="entry name" value="ABC_TRANSPORTER_2"/>
    <property type="match status" value="2"/>
</dbReference>
<feature type="transmembrane region" description="Helical" evidence="10">
    <location>
        <begin position="895"/>
        <end position="912"/>
    </location>
</feature>
<dbReference type="InterPro" id="IPR017871">
    <property type="entry name" value="ABC_transporter-like_CS"/>
</dbReference>
<feature type="domain" description="ABC transmembrane type-1" evidence="12">
    <location>
        <begin position="932"/>
        <end position="1210"/>
    </location>
</feature>
<dbReference type="GO" id="GO:0012505">
    <property type="term" value="C:endomembrane system"/>
    <property type="evidence" value="ECO:0007669"/>
    <property type="project" value="UniProtKB-SubCell"/>
</dbReference>
<feature type="compositionally biased region" description="Basic and acidic residues" evidence="9">
    <location>
        <begin position="1228"/>
        <end position="1244"/>
    </location>
</feature>
<dbReference type="SUPFAM" id="SSF52540">
    <property type="entry name" value="P-loop containing nucleoside triphosphate hydrolases"/>
    <property type="match status" value="2"/>
</dbReference>
<evidence type="ECO:0000256" key="2">
    <source>
        <dbReference type="ARBA" id="ARBA00004308"/>
    </source>
</evidence>
<feature type="transmembrane region" description="Helical" evidence="10">
    <location>
        <begin position="961"/>
        <end position="982"/>
    </location>
</feature>
<feature type="compositionally biased region" description="Low complexity" evidence="9">
    <location>
        <begin position="149"/>
        <end position="179"/>
    </location>
</feature>
<evidence type="ECO:0000313" key="13">
    <source>
        <dbReference type="EMBL" id="PKS09589.1"/>
    </source>
</evidence>
<dbReference type="Pfam" id="PF00005">
    <property type="entry name" value="ABC_tran"/>
    <property type="match status" value="2"/>
</dbReference>
<dbReference type="InterPro" id="IPR039421">
    <property type="entry name" value="Type_1_exporter"/>
</dbReference>
<dbReference type="VEuPathDB" id="FungiDB:jhhlp_004207"/>
<evidence type="ECO:0000256" key="6">
    <source>
        <dbReference type="ARBA" id="ARBA00022840"/>
    </source>
</evidence>
<evidence type="ECO:0000256" key="7">
    <source>
        <dbReference type="ARBA" id="ARBA00022989"/>
    </source>
</evidence>
<evidence type="ECO:0008006" key="15">
    <source>
        <dbReference type="Google" id="ProtNLM"/>
    </source>
</evidence>
<dbReference type="SUPFAM" id="SSF90123">
    <property type="entry name" value="ABC transporter transmembrane region"/>
    <property type="match status" value="2"/>
</dbReference>
<evidence type="ECO:0000256" key="8">
    <source>
        <dbReference type="ARBA" id="ARBA00023136"/>
    </source>
</evidence>
<feature type="transmembrane region" description="Helical" evidence="10">
    <location>
        <begin position="467"/>
        <end position="487"/>
    </location>
</feature>
<dbReference type="InterPro" id="IPR003593">
    <property type="entry name" value="AAA+_ATPase"/>
</dbReference>
<keyword evidence="14" id="KW-1185">Reference proteome</keyword>
<protein>
    <recommendedName>
        <fullName evidence="15">ABC transporter domain-containing protein</fullName>
    </recommendedName>
</protein>
<comment type="subcellular location">
    <subcellularLocation>
        <location evidence="2">Endomembrane system</location>
    </subcellularLocation>
    <subcellularLocation>
        <location evidence="1">Membrane</location>
        <topology evidence="1">Multi-pass membrane protein</topology>
    </subcellularLocation>
</comment>
<keyword evidence="5" id="KW-0547">Nucleotide-binding</keyword>
<feature type="region of interest" description="Disordered" evidence="9">
    <location>
        <begin position="1"/>
        <end position="61"/>
    </location>
</feature>
<dbReference type="GO" id="GO:0015421">
    <property type="term" value="F:ABC-type oligopeptide transporter activity"/>
    <property type="evidence" value="ECO:0007669"/>
    <property type="project" value="TreeGrafter"/>
</dbReference>
<accession>A0A2N3NAY4</accession>
<organism evidence="13 14">
    <name type="scientific">Lomentospora prolificans</name>
    <dbReference type="NCBI Taxonomy" id="41688"/>
    <lineage>
        <taxon>Eukaryota</taxon>
        <taxon>Fungi</taxon>
        <taxon>Dikarya</taxon>
        <taxon>Ascomycota</taxon>
        <taxon>Pezizomycotina</taxon>
        <taxon>Sordariomycetes</taxon>
        <taxon>Hypocreomycetidae</taxon>
        <taxon>Microascales</taxon>
        <taxon>Microascaceae</taxon>
        <taxon>Lomentospora</taxon>
    </lineage>
</organism>
<dbReference type="SMART" id="SM00382">
    <property type="entry name" value="AAA"/>
    <property type="match status" value="2"/>
</dbReference>
<dbReference type="PANTHER" id="PTHR43394">
    <property type="entry name" value="ATP-DEPENDENT PERMEASE MDL1, MITOCHONDRIAL"/>
    <property type="match status" value="1"/>
</dbReference>
<dbReference type="InterPro" id="IPR011527">
    <property type="entry name" value="ABC1_TM_dom"/>
</dbReference>
<dbReference type="GO" id="GO:0090374">
    <property type="term" value="P:oligopeptide export from mitochondrion"/>
    <property type="evidence" value="ECO:0007669"/>
    <property type="project" value="TreeGrafter"/>
</dbReference>
<proteinExistence type="inferred from homology"/>
<dbReference type="Proteomes" id="UP000233524">
    <property type="component" value="Unassembled WGS sequence"/>
</dbReference>
<feature type="compositionally biased region" description="Basic and acidic residues" evidence="9">
    <location>
        <begin position="197"/>
        <end position="209"/>
    </location>
</feature>
<dbReference type="PROSITE" id="PS00211">
    <property type="entry name" value="ABC_TRANSPORTER_1"/>
    <property type="match status" value="2"/>
</dbReference>
<dbReference type="EMBL" id="NLAX01000010">
    <property type="protein sequence ID" value="PKS09589.1"/>
    <property type="molecule type" value="Genomic_DNA"/>
</dbReference>
<feature type="compositionally biased region" description="Low complexity" evidence="9">
    <location>
        <begin position="187"/>
        <end position="196"/>
    </location>
</feature>
<feature type="domain" description="ABC transporter" evidence="11">
    <location>
        <begin position="554"/>
        <end position="812"/>
    </location>
</feature>
<name>A0A2N3NAY4_9PEZI</name>
<evidence type="ECO:0000313" key="14">
    <source>
        <dbReference type="Proteomes" id="UP000233524"/>
    </source>
</evidence>
<dbReference type="CDD" id="cd18577">
    <property type="entry name" value="ABC_6TM_Pgp_ABCB1_D1_like"/>
    <property type="match status" value="1"/>
</dbReference>
<feature type="transmembrane region" description="Helical" evidence="10">
    <location>
        <begin position="292"/>
        <end position="313"/>
    </location>
</feature>
<evidence type="ECO:0000259" key="12">
    <source>
        <dbReference type="PROSITE" id="PS50929"/>
    </source>
</evidence>
<dbReference type="Gene3D" id="1.20.1560.10">
    <property type="entry name" value="ABC transporter type 1, transmembrane domain"/>
    <property type="match status" value="1"/>
</dbReference>
<evidence type="ECO:0000256" key="3">
    <source>
        <dbReference type="ARBA" id="ARBA00007577"/>
    </source>
</evidence>
<dbReference type="InterPro" id="IPR036640">
    <property type="entry name" value="ABC1_TM_sf"/>
</dbReference>
<evidence type="ECO:0000256" key="10">
    <source>
        <dbReference type="SAM" id="Phobius"/>
    </source>
</evidence>
<gene>
    <name evidence="13" type="ORF">jhhlp_004207</name>
</gene>
<feature type="transmembrane region" description="Helical" evidence="10">
    <location>
        <begin position="493"/>
        <end position="514"/>
    </location>
</feature>
<dbReference type="OrthoDB" id="6500128at2759"/>
<comment type="similarity">
    <text evidence="3">Belongs to the ABC transporter superfamily. ABCB family. Multidrug resistance exporter (TC 3.A.1.201) subfamily.</text>
</comment>
<feature type="transmembrane region" description="Helical" evidence="10">
    <location>
        <begin position="1066"/>
        <end position="1086"/>
    </location>
</feature>
<dbReference type="GO" id="GO:0016887">
    <property type="term" value="F:ATP hydrolysis activity"/>
    <property type="evidence" value="ECO:0007669"/>
    <property type="project" value="InterPro"/>
</dbReference>
<feature type="transmembrane region" description="Helical" evidence="10">
    <location>
        <begin position="367"/>
        <end position="385"/>
    </location>
</feature>
<keyword evidence="7 10" id="KW-1133">Transmembrane helix</keyword>
<feature type="region of interest" description="Disordered" evidence="9">
    <location>
        <begin position="1225"/>
        <end position="1252"/>
    </location>
</feature>
<feature type="domain" description="ABC transporter" evidence="11">
    <location>
        <begin position="1257"/>
        <end position="1495"/>
    </location>
</feature>
<dbReference type="GO" id="GO:0005524">
    <property type="term" value="F:ATP binding"/>
    <property type="evidence" value="ECO:0007669"/>
    <property type="project" value="UniProtKB-KW"/>
</dbReference>
<dbReference type="GO" id="GO:0005743">
    <property type="term" value="C:mitochondrial inner membrane"/>
    <property type="evidence" value="ECO:0007669"/>
    <property type="project" value="TreeGrafter"/>
</dbReference>
<dbReference type="InParanoid" id="A0A2N3NAY4"/>
<feature type="region of interest" description="Disordered" evidence="9">
    <location>
        <begin position="106"/>
        <end position="212"/>
    </location>
</feature>
<keyword evidence="4 10" id="KW-0812">Transmembrane</keyword>
<dbReference type="PROSITE" id="PS50929">
    <property type="entry name" value="ABC_TM1F"/>
    <property type="match status" value="2"/>
</dbReference>
<dbReference type="InterPro" id="IPR003439">
    <property type="entry name" value="ABC_transporter-like_ATP-bd"/>
</dbReference>
<dbReference type="STRING" id="41688.A0A2N3NAY4"/>
<dbReference type="FunFam" id="3.40.50.300:FF:001530">
    <property type="entry name" value="ABC multidrug transporter (Eurofung)"/>
    <property type="match status" value="1"/>
</dbReference>
<feature type="domain" description="ABC transmembrane type-1" evidence="12">
    <location>
        <begin position="241"/>
        <end position="499"/>
    </location>
</feature>